<dbReference type="PANTHER" id="PTHR43738">
    <property type="entry name" value="ABC TRANSPORTER, MEMBRANE PROTEIN"/>
    <property type="match status" value="1"/>
</dbReference>
<name>A0A0K2LCW6_9LACO</name>
<protein>
    <recommendedName>
        <fullName evidence="4">Putative hemin transport system permease protein HrtB</fullName>
    </recommendedName>
</protein>
<comment type="subcellular location">
    <subcellularLocation>
        <location evidence="1">Cell membrane</location>
        <topology evidence="1">Multi-pass membrane protein</topology>
    </subcellularLocation>
</comment>
<evidence type="ECO:0000259" key="12">
    <source>
        <dbReference type="Pfam" id="PF02687"/>
    </source>
</evidence>
<evidence type="ECO:0000256" key="7">
    <source>
        <dbReference type="ARBA" id="ARBA00022692"/>
    </source>
</evidence>
<feature type="domain" description="ABC3 transporter permease C-terminal" evidence="12">
    <location>
        <begin position="236"/>
        <end position="347"/>
    </location>
</feature>
<dbReference type="OrthoDB" id="384327at2"/>
<dbReference type="InterPro" id="IPR051125">
    <property type="entry name" value="ABC-4/HrtB_transporter"/>
</dbReference>
<evidence type="ECO:0000256" key="5">
    <source>
        <dbReference type="ARBA" id="ARBA00022448"/>
    </source>
</evidence>
<dbReference type="EMBL" id="CP012559">
    <property type="protein sequence ID" value="ALB29100.1"/>
    <property type="molecule type" value="Genomic_DNA"/>
</dbReference>
<evidence type="ECO:0000256" key="3">
    <source>
        <dbReference type="ARBA" id="ARBA00011131"/>
    </source>
</evidence>
<evidence type="ECO:0000313" key="13">
    <source>
        <dbReference type="EMBL" id="ALB29100.1"/>
    </source>
</evidence>
<feature type="transmembrane region" description="Helical" evidence="11">
    <location>
        <begin position="277"/>
        <end position="307"/>
    </location>
</feature>
<evidence type="ECO:0000256" key="6">
    <source>
        <dbReference type="ARBA" id="ARBA00022475"/>
    </source>
</evidence>
<comment type="function">
    <text evidence="10">Part of the ABC transporter complex hrt involved in hemin import. Responsible for the translocation of the substrate across the membrane.</text>
</comment>
<comment type="subunit">
    <text evidence="3">The complex is composed of two ATP-binding proteins (HrtA), two transmembrane proteins (HrtB) and a solute-binding protein.</text>
</comment>
<organism evidence="13 14">
    <name type="scientific">Companilactobacillus heilongjiangensis</name>
    <dbReference type="NCBI Taxonomy" id="1074467"/>
    <lineage>
        <taxon>Bacteria</taxon>
        <taxon>Bacillati</taxon>
        <taxon>Bacillota</taxon>
        <taxon>Bacilli</taxon>
        <taxon>Lactobacillales</taxon>
        <taxon>Lactobacillaceae</taxon>
        <taxon>Companilactobacillus</taxon>
    </lineage>
</organism>
<keyword evidence="7 11" id="KW-0812">Transmembrane</keyword>
<sequence length="353" mass="38349">MFLSLKEIKKEKFRYGLIIGMIVLICYLIFILTSLSMGLANQNTDAINSWNAKSIVLDKDANTSLTQSLITKDQVKDSKITKNEAYIGQAAVVAKKSGLTKESAQYLGLDKKQFIAKNLKLSSGHNFKKANQVVVDDKFKTDGYKLGDKIKFNSASTSYTIVGFIKNAKLNIAPVIYGQIDNWLSIKNLNSPFKASAIVSKNANFDVKDKQLKTYSIKAFISKLPGYSAQNSTFTFMIGFLMIISLIVIAVFLYILTIQKIQNYAVLRAQGIPSKTLVNATISQSVILVVSGLLIATVLTGITAFAMPAAVPMSFNIPILSAVGFGLILTGLLGSLIPIKIILNVDPVSVIGG</sequence>
<evidence type="ECO:0000256" key="2">
    <source>
        <dbReference type="ARBA" id="ARBA00008697"/>
    </source>
</evidence>
<accession>A0A0K2LCW6</accession>
<gene>
    <name evidence="13" type="ORF">JP39_06820</name>
</gene>
<dbReference type="Pfam" id="PF02687">
    <property type="entry name" value="FtsX"/>
    <property type="match status" value="1"/>
</dbReference>
<feature type="transmembrane region" description="Helical" evidence="11">
    <location>
        <begin position="234"/>
        <end position="256"/>
    </location>
</feature>
<reference evidence="13 14" key="1">
    <citation type="submission" date="2015-08" db="EMBL/GenBank/DDBJ databases">
        <title>Genomic sequence of Lactobacillus heilongjiangensis DSM 28069, isolated from Chinese traditional pickle.</title>
        <authorList>
            <person name="Jiang X."/>
            <person name="Zheng B."/>
            <person name="Cheng H."/>
        </authorList>
    </citation>
    <scope>NUCLEOTIDE SEQUENCE [LARGE SCALE GENOMIC DNA]</scope>
    <source>
        <strain evidence="13 14">DSM 28069</strain>
    </source>
</reference>
<evidence type="ECO:0000256" key="9">
    <source>
        <dbReference type="ARBA" id="ARBA00023136"/>
    </source>
</evidence>
<feature type="transmembrane region" description="Helical" evidence="11">
    <location>
        <begin position="15"/>
        <end position="39"/>
    </location>
</feature>
<keyword evidence="5" id="KW-0813">Transport</keyword>
<keyword evidence="9 11" id="KW-0472">Membrane</keyword>
<keyword evidence="14" id="KW-1185">Reference proteome</keyword>
<evidence type="ECO:0000256" key="4">
    <source>
        <dbReference type="ARBA" id="ARBA00016962"/>
    </source>
</evidence>
<dbReference type="AlphaFoldDB" id="A0A0K2LCW6"/>
<keyword evidence="8 11" id="KW-1133">Transmembrane helix</keyword>
<feature type="transmembrane region" description="Helical" evidence="11">
    <location>
        <begin position="319"/>
        <end position="339"/>
    </location>
</feature>
<dbReference type="PANTHER" id="PTHR43738:SF1">
    <property type="entry name" value="HEMIN TRANSPORT SYSTEM PERMEASE PROTEIN HRTB-RELATED"/>
    <property type="match status" value="1"/>
</dbReference>
<dbReference type="InterPro" id="IPR003838">
    <property type="entry name" value="ABC3_permease_C"/>
</dbReference>
<dbReference type="RefSeq" id="WP_041499657.1">
    <property type="nucleotide sequence ID" value="NZ_BJDV01000001.1"/>
</dbReference>
<dbReference type="KEGG" id="lhi:JP39_06820"/>
<proteinExistence type="inferred from homology"/>
<comment type="similarity">
    <text evidence="2">Belongs to the ABC-4 integral membrane protein family. HrtB subfamily.</text>
</comment>
<dbReference type="Proteomes" id="UP000061546">
    <property type="component" value="Chromosome"/>
</dbReference>
<dbReference type="GO" id="GO:0005886">
    <property type="term" value="C:plasma membrane"/>
    <property type="evidence" value="ECO:0007669"/>
    <property type="project" value="UniProtKB-SubCell"/>
</dbReference>
<evidence type="ECO:0000256" key="10">
    <source>
        <dbReference type="ARBA" id="ARBA00024973"/>
    </source>
</evidence>
<evidence type="ECO:0000313" key="14">
    <source>
        <dbReference type="Proteomes" id="UP000061546"/>
    </source>
</evidence>
<dbReference type="STRING" id="1074467.JP39_06820"/>
<evidence type="ECO:0000256" key="11">
    <source>
        <dbReference type="SAM" id="Phobius"/>
    </source>
</evidence>
<evidence type="ECO:0000256" key="8">
    <source>
        <dbReference type="ARBA" id="ARBA00022989"/>
    </source>
</evidence>
<evidence type="ECO:0000256" key="1">
    <source>
        <dbReference type="ARBA" id="ARBA00004651"/>
    </source>
</evidence>
<keyword evidence="6" id="KW-1003">Cell membrane</keyword>